<feature type="transmembrane region" description="Helical" evidence="1">
    <location>
        <begin position="65"/>
        <end position="82"/>
    </location>
</feature>
<dbReference type="EMBL" id="MHIE01000021">
    <property type="protein sequence ID" value="OGY45387.1"/>
    <property type="molecule type" value="Genomic_DNA"/>
</dbReference>
<name>A0A1G1Y1D4_9BACT</name>
<keyword evidence="1" id="KW-1133">Transmembrane helix</keyword>
<dbReference type="STRING" id="1797535.A2744_04250"/>
<keyword evidence="1" id="KW-0812">Transmembrane</keyword>
<dbReference type="PANTHER" id="PTHR31446:SF29">
    <property type="entry name" value="ACID PHOSPHATASE_VANADIUM-DEPENDENT HALOPEROXIDASE-RELATED PROTEIN"/>
    <property type="match status" value="1"/>
</dbReference>
<keyword evidence="1" id="KW-0472">Membrane</keyword>
<feature type="transmembrane region" description="Helical" evidence="1">
    <location>
        <begin position="6"/>
        <end position="23"/>
    </location>
</feature>
<organism evidence="2 3">
    <name type="scientific">Candidatus Buchananbacteria bacterium RIFCSPHIGHO2_01_FULL_44_11</name>
    <dbReference type="NCBI Taxonomy" id="1797535"/>
    <lineage>
        <taxon>Bacteria</taxon>
        <taxon>Candidatus Buchananiibacteriota</taxon>
    </lineage>
</organism>
<sequence length="142" mass="15799">MDYSYIIIPLIVLITAQALKLLTDRVNGNFNLRNIFISYGGMPSAHTAFCVSITTLLGLRLGFDAPIFAMALVFTLIVMRDASTFRQLLGKQAKVFNRFISQLPSSETQDIPRFQENLGHTILEVVAGAVWGIAITYFLNLL</sequence>
<accession>A0A1G1Y1D4</accession>
<evidence type="ECO:0000256" key="1">
    <source>
        <dbReference type="SAM" id="Phobius"/>
    </source>
</evidence>
<feature type="transmembrane region" description="Helical" evidence="1">
    <location>
        <begin position="35"/>
        <end position="59"/>
    </location>
</feature>
<dbReference type="Proteomes" id="UP000178240">
    <property type="component" value="Unassembled WGS sequence"/>
</dbReference>
<dbReference type="AlphaFoldDB" id="A0A1G1Y1D4"/>
<evidence type="ECO:0000313" key="2">
    <source>
        <dbReference type="EMBL" id="OGY45387.1"/>
    </source>
</evidence>
<protein>
    <recommendedName>
        <fullName evidence="4">Acid phosphatase</fullName>
    </recommendedName>
</protein>
<dbReference type="Pfam" id="PF02681">
    <property type="entry name" value="DUF212"/>
    <property type="match status" value="1"/>
</dbReference>
<reference evidence="2 3" key="1">
    <citation type="journal article" date="2016" name="Nat. Commun.">
        <title>Thousands of microbial genomes shed light on interconnected biogeochemical processes in an aquifer system.</title>
        <authorList>
            <person name="Anantharaman K."/>
            <person name="Brown C.T."/>
            <person name="Hug L.A."/>
            <person name="Sharon I."/>
            <person name="Castelle C.J."/>
            <person name="Probst A.J."/>
            <person name="Thomas B.C."/>
            <person name="Singh A."/>
            <person name="Wilkins M.J."/>
            <person name="Karaoz U."/>
            <person name="Brodie E.L."/>
            <person name="Williams K.H."/>
            <person name="Hubbard S.S."/>
            <person name="Banfield J.F."/>
        </authorList>
    </citation>
    <scope>NUCLEOTIDE SEQUENCE [LARGE SCALE GENOMIC DNA]</scope>
</reference>
<gene>
    <name evidence="2" type="ORF">A2744_04250</name>
</gene>
<feature type="transmembrane region" description="Helical" evidence="1">
    <location>
        <begin position="121"/>
        <end position="139"/>
    </location>
</feature>
<evidence type="ECO:0000313" key="3">
    <source>
        <dbReference type="Proteomes" id="UP000178240"/>
    </source>
</evidence>
<dbReference type="PANTHER" id="PTHR31446">
    <property type="entry name" value="ACID PHOSPHATASE/VANADIUM-DEPENDENT HALOPEROXIDASE-RELATED PROTEIN"/>
    <property type="match status" value="1"/>
</dbReference>
<proteinExistence type="predicted"/>
<evidence type="ECO:0008006" key="4">
    <source>
        <dbReference type="Google" id="ProtNLM"/>
    </source>
</evidence>
<dbReference type="InterPro" id="IPR003832">
    <property type="entry name" value="DUF212"/>
</dbReference>
<comment type="caution">
    <text evidence="2">The sequence shown here is derived from an EMBL/GenBank/DDBJ whole genome shotgun (WGS) entry which is preliminary data.</text>
</comment>